<dbReference type="Proteomes" id="UP000821845">
    <property type="component" value="Chromosome 1"/>
</dbReference>
<proteinExistence type="predicted"/>
<comment type="caution">
    <text evidence="1">The sequence shown here is derived from an EMBL/GenBank/DDBJ whole genome shotgun (WGS) entry which is preliminary data.</text>
</comment>
<dbReference type="EMBL" id="CM023481">
    <property type="protein sequence ID" value="KAH6946792.1"/>
    <property type="molecule type" value="Genomic_DNA"/>
</dbReference>
<sequence length="249" mass="27687">MLMCAPISRAPLAVYDRGALLAEETGATRGPRSVPHAPRGNNNVRARQVPRRAAERKRRRGKQNARTDLLFLHPESTRGTRDEQEKRDQTRRESGQIHRRAQRSRNGDRPGVPTGRQPRLPPAPKKRHYKKRAGGRRNGLCPAGLGRCHEVKAAAPRPGGGKKDKHWANGLGARGEKRKSSRRLAASTSSGDTEKRVVARRERARARGSPASRASRALLQLRVAGLTPGWTGNTCTATRCYNAEYFHWQ</sequence>
<reference evidence="1" key="1">
    <citation type="submission" date="2020-05" db="EMBL/GenBank/DDBJ databases">
        <title>Large-scale comparative analyses of tick genomes elucidate their genetic diversity and vector capacities.</title>
        <authorList>
            <person name="Jia N."/>
            <person name="Wang J."/>
            <person name="Shi W."/>
            <person name="Du L."/>
            <person name="Sun Y."/>
            <person name="Zhan W."/>
            <person name="Jiang J."/>
            <person name="Wang Q."/>
            <person name="Zhang B."/>
            <person name="Ji P."/>
            <person name="Sakyi L.B."/>
            <person name="Cui X."/>
            <person name="Yuan T."/>
            <person name="Jiang B."/>
            <person name="Yang W."/>
            <person name="Lam T.T.-Y."/>
            <person name="Chang Q."/>
            <person name="Ding S."/>
            <person name="Wang X."/>
            <person name="Zhu J."/>
            <person name="Ruan X."/>
            <person name="Zhao L."/>
            <person name="Wei J."/>
            <person name="Que T."/>
            <person name="Du C."/>
            <person name="Cheng J."/>
            <person name="Dai P."/>
            <person name="Han X."/>
            <person name="Huang E."/>
            <person name="Gao Y."/>
            <person name="Liu J."/>
            <person name="Shao H."/>
            <person name="Ye R."/>
            <person name="Li L."/>
            <person name="Wei W."/>
            <person name="Wang X."/>
            <person name="Wang C."/>
            <person name="Yang T."/>
            <person name="Huo Q."/>
            <person name="Li W."/>
            <person name="Guo W."/>
            <person name="Chen H."/>
            <person name="Zhou L."/>
            <person name="Ni X."/>
            <person name="Tian J."/>
            <person name="Zhou Y."/>
            <person name="Sheng Y."/>
            <person name="Liu T."/>
            <person name="Pan Y."/>
            <person name="Xia L."/>
            <person name="Li J."/>
            <person name="Zhao F."/>
            <person name="Cao W."/>
        </authorList>
    </citation>
    <scope>NUCLEOTIDE SEQUENCE</scope>
    <source>
        <strain evidence="1">Hyas-2018</strain>
    </source>
</reference>
<organism evidence="1 2">
    <name type="scientific">Hyalomma asiaticum</name>
    <name type="common">Tick</name>
    <dbReference type="NCBI Taxonomy" id="266040"/>
    <lineage>
        <taxon>Eukaryota</taxon>
        <taxon>Metazoa</taxon>
        <taxon>Ecdysozoa</taxon>
        <taxon>Arthropoda</taxon>
        <taxon>Chelicerata</taxon>
        <taxon>Arachnida</taxon>
        <taxon>Acari</taxon>
        <taxon>Parasitiformes</taxon>
        <taxon>Ixodida</taxon>
        <taxon>Ixodoidea</taxon>
        <taxon>Ixodidae</taxon>
        <taxon>Hyalomminae</taxon>
        <taxon>Hyalomma</taxon>
    </lineage>
</organism>
<name>A0ACB7TN59_HYAAI</name>
<keyword evidence="2" id="KW-1185">Reference proteome</keyword>
<accession>A0ACB7TN59</accession>
<gene>
    <name evidence="1" type="ORF">HPB50_015316</name>
</gene>
<evidence type="ECO:0000313" key="1">
    <source>
        <dbReference type="EMBL" id="KAH6946792.1"/>
    </source>
</evidence>
<evidence type="ECO:0000313" key="2">
    <source>
        <dbReference type="Proteomes" id="UP000821845"/>
    </source>
</evidence>
<protein>
    <submittedName>
        <fullName evidence="1">Uncharacterized protein</fullName>
    </submittedName>
</protein>